<dbReference type="PANTHER" id="PTHR43284">
    <property type="entry name" value="ASPARAGINE SYNTHETASE (GLUTAMINE-HYDROLYZING)"/>
    <property type="match status" value="1"/>
</dbReference>
<dbReference type="Pfam" id="PF00733">
    <property type="entry name" value="Asn_synthase"/>
    <property type="match status" value="1"/>
</dbReference>
<evidence type="ECO:0000256" key="4">
    <source>
        <dbReference type="ARBA" id="ARBA00022962"/>
    </source>
</evidence>
<dbReference type="InterPro" id="IPR001962">
    <property type="entry name" value="Asn_synthase"/>
</dbReference>
<dbReference type="InterPro" id="IPR033738">
    <property type="entry name" value="AsnB_N"/>
</dbReference>
<proteinExistence type="inferred from homology"/>
<dbReference type="InterPro" id="IPR029055">
    <property type="entry name" value="Ntn_hydrolases_N"/>
</dbReference>
<dbReference type="CDD" id="cd00712">
    <property type="entry name" value="AsnB"/>
    <property type="match status" value="1"/>
</dbReference>
<dbReference type="Pfam" id="PF13522">
    <property type="entry name" value="GATase_6"/>
    <property type="match status" value="1"/>
</dbReference>
<evidence type="ECO:0000259" key="5">
    <source>
        <dbReference type="PROSITE" id="PS51278"/>
    </source>
</evidence>
<feature type="domain" description="Glutamine amidotransferase type-2" evidence="5">
    <location>
        <begin position="2"/>
        <end position="219"/>
    </location>
</feature>
<dbReference type="InterPro" id="IPR017932">
    <property type="entry name" value="GATase_2_dom"/>
</dbReference>
<dbReference type="Gene3D" id="3.60.20.10">
    <property type="entry name" value="Glutamine Phosphoribosylpyrophosphate, subunit 1, domain 1"/>
    <property type="match status" value="1"/>
</dbReference>
<name>A0A381RWS4_9ZZZZ</name>
<gene>
    <name evidence="6" type="ORF">METZ01_LOCUS49156</name>
</gene>
<dbReference type="GO" id="GO:0005524">
    <property type="term" value="F:ATP binding"/>
    <property type="evidence" value="ECO:0007669"/>
    <property type="project" value="UniProtKB-KW"/>
</dbReference>
<keyword evidence="4" id="KW-0315">Glutamine amidotransferase</keyword>
<dbReference type="CDD" id="cd01991">
    <property type="entry name" value="Asn_synthase_B_C"/>
    <property type="match status" value="1"/>
</dbReference>
<evidence type="ECO:0000256" key="1">
    <source>
        <dbReference type="ARBA" id="ARBA00005752"/>
    </source>
</evidence>
<comment type="similarity">
    <text evidence="1">Belongs to the asparagine synthetase family.</text>
</comment>
<dbReference type="SUPFAM" id="SSF56235">
    <property type="entry name" value="N-terminal nucleophile aminohydrolases (Ntn hydrolases)"/>
    <property type="match status" value="1"/>
</dbReference>
<evidence type="ECO:0000256" key="3">
    <source>
        <dbReference type="ARBA" id="ARBA00022840"/>
    </source>
</evidence>
<dbReference type="EMBL" id="UINC01002402">
    <property type="protein sequence ID" value="SUZ96302.1"/>
    <property type="molecule type" value="Genomic_DNA"/>
</dbReference>
<dbReference type="InterPro" id="IPR014729">
    <property type="entry name" value="Rossmann-like_a/b/a_fold"/>
</dbReference>
<dbReference type="PIRSF" id="PIRSF001589">
    <property type="entry name" value="Asn_synthetase_glu-h"/>
    <property type="match status" value="1"/>
</dbReference>
<dbReference type="InterPro" id="IPR006426">
    <property type="entry name" value="Asn_synth_AEB"/>
</dbReference>
<protein>
    <recommendedName>
        <fullName evidence="5">Glutamine amidotransferase type-2 domain-containing protein</fullName>
    </recommendedName>
</protein>
<keyword evidence="3" id="KW-0067">ATP-binding</keyword>
<sequence>MCGFAGLVDPTGRRTAEDLRELAGAMADRLVHRGPDDQGTWVGADAGVALGHRRLSVVDLSEAGRQPMVSADGHWTIAYNGELYNANELRSAVGLGARDLRGHSDTEVLLEAIARRGVEQAVRLAVGMFAFAAWDAEGRELWLGRDRFGEKPLYYGRHGAALLFGSELKALTAAPGFSPSVDPDSLVELLRWSCVPAPLTIFHGVYKVRPGHVVRFNASGDLVDDSSYWSATEAAQRVPVHGPRGEEAVDELAELLSRTVGSRMVSDVPLGAFLSGGIDSSTIVAMMAGRSAHPVRTFTIGFTEPAYDESNHARAVAGHLGTDHHELVVSPGDAREVIPTLPSMYDEPFADSSQIPTYLLSRLAREHVTVALSGDGGDELFGGYDRYRHLDRLRGVHRRCPGPVRRLAAAAIGGISSERWDRLGGGSLGRLGPEVLRRRLGHRAHKVARVLRAGGVEDVYRAMMAAENDAGSLVPGSTGRSSDAFAGAGAAGRSGFEQAMLMDTSTYLPDDLLTKVDRASMAVSLEVRVPLLDPTLFEFAWGLHPTDRVRDGNGKWVLRRLLHRYVLPEMVERPKMGFGVPVGAWLRGPLRAWADELLEPSLLAEQGHLDPAGVTARWRAHRDLGDDLLFQLWPILMFQAWLQEVRP</sequence>
<reference evidence="6" key="1">
    <citation type="submission" date="2018-05" db="EMBL/GenBank/DDBJ databases">
        <authorList>
            <person name="Lanie J.A."/>
            <person name="Ng W.-L."/>
            <person name="Kazmierczak K.M."/>
            <person name="Andrzejewski T.M."/>
            <person name="Davidsen T.M."/>
            <person name="Wayne K.J."/>
            <person name="Tettelin H."/>
            <person name="Glass J.I."/>
            <person name="Rusch D."/>
            <person name="Podicherti R."/>
            <person name="Tsui H.-C.T."/>
            <person name="Winkler M.E."/>
        </authorList>
    </citation>
    <scope>NUCLEOTIDE SEQUENCE</scope>
</reference>
<dbReference type="GO" id="GO:0006529">
    <property type="term" value="P:asparagine biosynthetic process"/>
    <property type="evidence" value="ECO:0007669"/>
    <property type="project" value="InterPro"/>
</dbReference>
<organism evidence="6">
    <name type="scientific">marine metagenome</name>
    <dbReference type="NCBI Taxonomy" id="408172"/>
    <lineage>
        <taxon>unclassified sequences</taxon>
        <taxon>metagenomes</taxon>
        <taxon>ecological metagenomes</taxon>
    </lineage>
</organism>
<dbReference type="GO" id="GO:0005829">
    <property type="term" value="C:cytosol"/>
    <property type="evidence" value="ECO:0007669"/>
    <property type="project" value="TreeGrafter"/>
</dbReference>
<dbReference type="GO" id="GO:0004066">
    <property type="term" value="F:asparagine synthase (glutamine-hydrolyzing) activity"/>
    <property type="evidence" value="ECO:0007669"/>
    <property type="project" value="InterPro"/>
</dbReference>
<evidence type="ECO:0000256" key="2">
    <source>
        <dbReference type="ARBA" id="ARBA00022741"/>
    </source>
</evidence>
<dbReference type="InterPro" id="IPR051786">
    <property type="entry name" value="ASN_synthetase/amidase"/>
</dbReference>
<keyword evidence="2" id="KW-0547">Nucleotide-binding</keyword>
<dbReference type="AlphaFoldDB" id="A0A381RWS4"/>
<dbReference type="Gene3D" id="3.40.50.620">
    <property type="entry name" value="HUPs"/>
    <property type="match status" value="2"/>
</dbReference>
<dbReference type="PROSITE" id="PS51278">
    <property type="entry name" value="GATASE_TYPE_2"/>
    <property type="match status" value="1"/>
</dbReference>
<dbReference type="PANTHER" id="PTHR43284:SF1">
    <property type="entry name" value="ASPARAGINE SYNTHETASE"/>
    <property type="match status" value="1"/>
</dbReference>
<accession>A0A381RWS4</accession>
<dbReference type="NCBIfam" id="TIGR01536">
    <property type="entry name" value="asn_synth_AEB"/>
    <property type="match status" value="1"/>
</dbReference>
<evidence type="ECO:0000313" key="6">
    <source>
        <dbReference type="EMBL" id="SUZ96302.1"/>
    </source>
</evidence>
<dbReference type="SUPFAM" id="SSF52402">
    <property type="entry name" value="Adenine nucleotide alpha hydrolases-like"/>
    <property type="match status" value="1"/>
</dbReference>